<organism evidence="2 3">
    <name type="scientific">Heterorhabditis bacteriophora</name>
    <name type="common">Entomopathogenic nematode worm</name>
    <dbReference type="NCBI Taxonomy" id="37862"/>
    <lineage>
        <taxon>Eukaryota</taxon>
        <taxon>Metazoa</taxon>
        <taxon>Ecdysozoa</taxon>
        <taxon>Nematoda</taxon>
        <taxon>Chromadorea</taxon>
        <taxon>Rhabditida</taxon>
        <taxon>Rhabditina</taxon>
        <taxon>Rhabditomorpha</taxon>
        <taxon>Strongyloidea</taxon>
        <taxon>Heterorhabditidae</taxon>
        <taxon>Heterorhabditis</taxon>
    </lineage>
</organism>
<dbReference type="AlphaFoldDB" id="A0A1I7XJG9"/>
<evidence type="ECO:0000313" key="3">
    <source>
        <dbReference type="WBParaSite" id="Hba_17638"/>
    </source>
</evidence>
<sequence length="132" mass="15531">MGRAPTLNREEGGQIKVLSTTGYTVKQIADVVKGSRKDIMNFLRHQEKYGTKKSSGRLGNLNDLEKREILTCGIDASKTTVWRMLDKCPNIVRSRMKKCPQLTQRHKDERLCWVRIFMRCDWKKIRLLRFFE</sequence>
<protein>
    <submittedName>
        <fullName evidence="3">HTH_Tnp_Tc3_1 domain-containing protein</fullName>
    </submittedName>
</protein>
<proteinExistence type="predicted"/>
<name>A0A1I7XJG9_HETBA</name>
<reference evidence="3" key="1">
    <citation type="submission" date="2016-11" db="UniProtKB">
        <authorList>
            <consortium name="WormBaseParasite"/>
        </authorList>
    </citation>
    <scope>IDENTIFICATION</scope>
</reference>
<comment type="subcellular location">
    <subcellularLocation>
        <location evidence="1">Nucleus</location>
    </subcellularLocation>
</comment>
<keyword evidence="2" id="KW-1185">Reference proteome</keyword>
<dbReference type="Proteomes" id="UP000095283">
    <property type="component" value="Unplaced"/>
</dbReference>
<dbReference type="SUPFAM" id="SSF46689">
    <property type="entry name" value="Homeodomain-like"/>
    <property type="match status" value="1"/>
</dbReference>
<dbReference type="InterPro" id="IPR009057">
    <property type="entry name" value="Homeodomain-like_sf"/>
</dbReference>
<dbReference type="WBParaSite" id="Hba_17638">
    <property type="protein sequence ID" value="Hba_17638"/>
    <property type="gene ID" value="Hba_17638"/>
</dbReference>
<dbReference type="GO" id="GO:0005634">
    <property type="term" value="C:nucleus"/>
    <property type="evidence" value="ECO:0007669"/>
    <property type="project" value="UniProtKB-SubCell"/>
</dbReference>
<dbReference type="Gene3D" id="1.10.10.60">
    <property type="entry name" value="Homeodomain-like"/>
    <property type="match status" value="1"/>
</dbReference>
<accession>A0A1I7XJG9</accession>
<evidence type="ECO:0000256" key="1">
    <source>
        <dbReference type="ARBA" id="ARBA00004123"/>
    </source>
</evidence>
<evidence type="ECO:0000313" key="2">
    <source>
        <dbReference type="Proteomes" id="UP000095283"/>
    </source>
</evidence>